<dbReference type="EMBL" id="JAEMWZ010000508">
    <property type="protein sequence ID" value="KAG7114309.1"/>
    <property type="molecule type" value="Genomic_DNA"/>
</dbReference>
<sequence>MSNKEDQSECTLTIHPDPPRKGGSGTSSRLVLVGLTSETVLQQVCPRWAGGQELVEKDGEQVRKFGQS</sequence>
<name>A0A8I2Z5K3_VERLO</name>
<accession>A0A8I2Z5K3</accession>
<reference evidence="2" key="1">
    <citation type="journal article" date="2021" name="Mol. Plant Pathol.">
        <title>A 20-kb lineage-specific genomic region tames virulence in pathogenic amphidiploid Verticillium longisporum.</title>
        <authorList>
            <person name="Harting R."/>
            <person name="Starke J."/>
            <person name="Kusch H."/>
            <person name="Poggeler S."/>
            <person name="Maurus I."/>
            <person name="Schluter R."/>
            <person name="Landesfeind M."/>
            <person name="Bulla I."/>
            <person name="Nowrousian M."/>
            <person name="de Jonge R."/>
            <person name="Stahlhut G."/>
            <person name="Hoff K.J."/>
            <person name="Asshauer K.P."/>
            <person name="Thurmer A."/>
            <person name="Stanke M."/>
            <person name="Daniel R."/>
            <person name="Morgenstern B."/>
            <person name="Thomma B.P.H.J."/>
            <person name="Kronstad J.W."/>
            <person name="Braus-Stromeyer S.A."/>
            <person name="Braus G.H."/>
        </authorList>
    </citation>
    <scope>NUCLEOTIDE SEQUENCE</scope>
    <source>
        <strain evidence="2">Vl32</strain>
    </source>
</reference>
<dbReference type="Proteomes" id="UP000689129">
    <property type="component" value="Unassembled WGS sequence"/>
</dbReference>
<evidence type="ECO:0000313" key="3">
    <source>
        <dbReference type="Proteomes" id="UP000689129"/>
    </source>
</evidence>
<feature type="region of interest" description="Disordered" evidence="1">
    <location>
        <begin position="1"/>
        <end position="27"/>
    </location>
</feature>
<protein>
    <submittedName>
        <fullName evidence="2">Uncharacterized protein</fullName>
    </submittedName>
</protein>
<gene>
    <name evidence="2" type="ORF">HYQ45_016667</name>
</gene>
<evidence type="ECO:0000313" key="2">
    <source>
        <dbReference type="EMBL" id="KAG7114309.1"/>
    </source>
</evidence>
<dbReference type="AlphaFoldDB" id="A0A8I2Z5K3"/>
<organism evidence="2 3">
    <name type="scientific">Verticillium longisporum</name>
    <name type="common">Verticillium dahliae var. longisporum</name>
    <dbReference type="NCBI Taxonomy" id="100787"/>
    <lineage>
        <taxon>Eukaryota</taxon>
        <taxon>Fungi</taxon>
        <taxon>Dikarya</taxon>
        <taxon>Ascomycota</taxon>
        <taxon>Pezizomycotina</taxon>
        <taxon>Sordariomycetes</taxon>
        <taxon>Hypocreomycetidae</taxon>
        <taxon>Glomerellales</taxon>
        <taxon>Plectosphaerellaceae</taxon>
        <taxon>Verticillium</taxon>
    </lineage>
</organism>
<proteinExistence type="predicted"/>
<comment type="caution">
    <text evidence="2">The sequence shown here is derived from an EMBL/GenBank/DDBJ whole genome shotgun (WGS) entry which is preliminary data.</text>
</comment>
<evidence type="ECO:0000256" key="1">
    <source>
        <dbReference type="SAM" id="MobiDB-lite"/>
    </source>
</evidence>